<sequence length="259" mass="28107">MTVGHGFLATGGQSSQLKVSRLSDGLTVFDQMLGGLVNNGLHISRHSGEIRLLVSNNDQTVKSFELPSMRIMDSVRCSTSINCSSVSPDGNWMVAAGDSLDIFLFLVTKDGYVLYATVQGGSDSGMSCAWNSSSTQFAVASQDGLVSVWDLRFLEPLALLESKQDSHAKGACRCVKFCPSSAIDLLVFTEHTNYAHVVDTRDFSRVQTVALCSFDRNVNLSGACFSPDSTRLYISTEHSIREYLVDSSGRRTFGDPSLC</sequence>
<feature type="domain" description="DUF2415" evidence="2">
    <location>
        <begin position="170"/>
        <end position="207"/>
    </location>
</feature>
<dbReference type="PANTHER" id="PTHR43991:SF9">
    <property type="entry name" value="DUF2415 DOMAIN-CONTAINING PROTEIN"/>
    <property type="match status" value="1"/>
</dbReference>
<keyword evidence="1" id="KW-0853">WD repeat</keyword>
<dbReference type="InterPro" id="IPR015943">
    <property type="entry name" value="WD40/YVTN_repeat-like_dom_sf"/>
</dbReference>
<dbReference type="AlphaFoldDB" id="A0A7S1TCY8"/>
<evidence type="ECO:0000313" key="3">
    <source>
        <dbReference type="EMBL" id="CAD9232823.1"/>
    </source>
</evidence>
<dbReference type="EMBL" id="HBGH01008952">
    <property type="protein sequence ID" value="CAD9232823.1"/>
    <property type="molecule type" value="Transcribed_RNA"/>
</dbReference>
<dbReference type="SUPFAM" id="SSF50978">
    <property type="entry name" value="WD40 repeat-like"/>
    <property type="match status" value="1"/>
</dbReference>
<reference evidence="3" key="1">
    <citation type="submission" date="2021-01" db="EMBL/GenBank/DDBJ databases">
        <authorList>
            <person name="Corre E."/>
            <person name="Pelletier E."/>
            <person name="Niang G."/>
            <person name="Scheremetjew M."/>
            <person name="Finn R."/>
            <person name="Kale V."/>
            <person name="Holt S."/>
            <person name="Cochrane G."/>
            <person name="Meng A."/>
            <person name="Brown T."/>
            <person name="Cohen L."/>
        </authorList>
    </citation>
    <scope>NUCLEOTIDE SEQUENCE</scope>
    <source>
        <strain evidence="3">SAG 36.94</strain>
    </source>
</reference>
<accession>A0A7S1TCY8</accession>
<feature type="repeat" description="WD" evidence="1">
    <location>
        <begin position="118"/>
        <end position="152"/>
    </location>
</feature>
<organism evidence="3">
    <name type="scientific">Compsopogon caeruleus</name>
    <dbReference type="NCBI Taxonomy" id="31354"/>
    <lineage>
        <taxon>Eukaryota</taxon>
        <taxon>Rhodophyta</taxon>
        <taxon>Compsopogonophyceae</taxon>
        <taxon>Compsopogonales</taxon>
        <taxon>Compsopogonaceae</taxon>
        <taxon>Compsopogon</taxon>
    </lineage>
</organism>
<dbReference type="PROSITE" id="PS50082">
    <property type="entry name" value="WD_REPEATS_2"/>
    <property type="match status" value="1"/>
</dbReference>
<name>A0A7S1TCY8_9RHOD</name>
<protein>
    <recommendedName>
        <fullName evidence="2">DUF2415 domain-containing protein</fullName>
    </recommendedName>
</protein>
<dbReference type="Pfam" id="PF10313">
    <property type="entry name" value="DUF2415"/>
    <property type="match status" value="1"/>
</dbReference>
<dbReference type="SMART" id="SM00320">
    <property type="entry name" value="WD40"/>
    <property type="match status" value="2"/>
</dbReference>
<dbReference type="InterPro" id="IPR001680">
    <property type="entry name" value="WD40_rpt"/>
</dbReference>
<gene>
    <name evidence="3" type="ORF">CCAE0312_LOCUS4908</name>
</gene>
<dbReference type="Pfam" id="PF00400">
    <property type="entry name" value="WD40"/>
    <property type="match status" value="2"/>
</dbReference>
<proteinExistence type="predicted"/>
<dbReference type="PANTHER" id="PTHR43991">
    <property type="entry name" value="WD REPEAT PROTEIN (AFU_ORTHOLOGUE AFUA_8G05640)-RELATED"/>
    <property type="match status" value="1"/>
</dbReference>
<evidence type="ECO:0000259" key="2">
    <source>
        <dbReference type="Pfam" id="PF10313"/>
    </source>
</evidence>
<dbReference type="InterPro" id="IPR036322">
    <property type="entry name" value="WD40_repeat_dom_sf"/>
</dbReference>
<evidence type="ECO:0000256" key="1">
    <source>
        <dbReference type="PROSITE-ProRule" id="PRU00221"/>
    </source>
</evidence>
<dbReference type="InterPro" id="IPR019417">
    <property type="entry name" value="DUF2415"/>
</dbReference>
<dbReference type="Gene3D" id="2.130.10.10">
    <property type="entry name" value="YVTN repeat-like/Quinoprotein amine dehydrogenase"/>
    <property type="match status" value="1"/>
</dbReference>